<proteinExistence type="predicted"/>
<dbReference type="EMBL" id="AAMT01000002">
    <property type="protein sequence ID" value="EAQ14165.1"/>
    <property type="molecule type" value="Genomic_DNA"/>
</dbReference>
<keyword evidence="3" id="KW-1185">Reference proteome</keyword>
<evidence type="ECO:0000313" key="2">
    <source>
        <dbReference type="EMBL" id="EAQ14165.1"/>
    </source>
</evidence>
<evidence type="ECO:0000256" key="1">
    <source>
        <dbReference type="SAM" id="Phobius"/>
    </source>
</evidence>
<reference evidence="2 3" key="1">
    <citation type="journal article" date="2010" name="J. Bacteriol.">
        <title>Genome sequences of Pelagibaca bermudensis HTCC2601T and Maritimibacter alkaliphilus HTCC2654T, the type strains of two marine Roseobacter genera.</title>
        <authorList>
            <person name="Thrash J.C."/>
            <person name="Cho J.C."/>
            <person name="Ferriera S."/>
            <person name="Johnson J."/>
            <person name="Vergin K.L."/>
            <person name="Giovannoni S.J."/>
        </authorList>
    </citation>
    <scope>NUCLEOTIDE SEQUENCE [LARGE SCALE GENOMIC DNA]</scope>
    <source>
        <strain evidence="2 3">HTCC2654</strain>
    </source>
</reference>
<evidence type="ECO:0000313" key="3">
    <source>
        <dbReference type="Proteomes" id="UP000002931"/>
    </source>
</evidence>
<accession>A3VB26</accession>
<gene>
    <name evidence="2" type="ORF">RB2654_15886</name>
</gene>
<dbReference type="eggNOG" id="ENOG50339N3">
    <property type="taxonomic scope" value="Bacteria"/>
</dbReference>
<dbReference type="AlphaFoldDB" id="A3VB26"/>
<keyword evidence="1" id="KW-1133">Transmembrane helix</keyword>
<name>A3VB26_9RHOB</name>
<dbReference type="RefSeq" id="WP_008333370.1">
    <property type="nucleotide sequence ID" value="NZ_CH902578.1"/>
</dbReference>
<feature type="transmembrane region" description="Helical" evidence="1">
    <location>
        <begin position="12"/>
        <end position="45"/>
    </location>
</feature>
<comment type="caution">
    <text evidence="2">The sequence shown here is derived from an EMBL/GenBank/DDBJ whole genome shotgun (WGS) entry which is preliminary data.</text>
</comment>
<keyword evidence="1" id="KW-0472">Membrane</keyword>
<sequence>MAKDKVIVQSSLGILWFAGWLFTLGFLHLGFFKGILALLLWPYYIGIEMAPGGTD</sequence>
<dbReference type="HOGENOM" id="CLU_3082945_0_0_5"/>
<organism evidence="2 3">
    <name type="scientific">Maritimibacter alkaliphilus HTCC2654</name>
    <dbReference type="NCBI Taxonomy" id="314271"/>
    <lineage>
        <taxon>Bacteria</taxon>
        <taxon>Pseudomonadati</taxon>
        <taxon>Pseudomonadota</taxon>
        <taxon>Alphaproteobacteria</taxon>
        <taxon>Rhodobacterales</taxon>
        <taxon>Roseobacteraceae</taxon>
        <taxon>Maritimibacter</taxon>
    </lineage>
</organism>
<dbReference type="Proteomes" id="UP000002931">
    <property type="component" value="Unassembled WGS sequence"/>
</dbReference>
<keyword evidence="1" id="KW-0812">Transmembrane</keyword>
<protein>
    <submittedName>
        <fullName evidence="2">Uncharacterized protein</fullName>
    </submittedName>
</protein>